<dbReference type="Gene3D" id="2.170.270.10">
    <property type="entry name" value="SET domain"/>
    <property type="match status" value="1"/>
</dbReference>
<evidence type="ECO:0000259" key="1">
    <source>
        <dbReference type="PROSITE" id="PS50280"/>
    </source>
</evidence>
<sequence>MDRFASVIEQTRPRDRPASVRFDLRATPSKGYGFYALHAIERGTLIIDESPLVAVPPGINDASYLLGALKKLTQEQLTTFHNLHFDDNEASAGEDDKAISIFALNNVEMGSEQTHGRAVFAKYSRLNHSCLPNIDNSYSASTGKLTAHAIRHIESGEELTTSYINLVQPAEQRALELRQWGFECSCSVCGSRDVAASNKRRQRMCSIREAFDIMVDHDDETVDPDAVPITPSERSTWAAELAKLCKEEGLVGRDLEHA</sequence>
<dbReference type="PROSITE" id="PS50280">
    <property type="entry name" value="SET"/>
    <property type="match status" value="1"/>
</dbReference>
<dbReference type="InterPro" id="IPR001214">
    <property type="entry name" value="SET_dom"/>
</dbReference>
<dbReference type="SMART" id="SM00317">
    <property type="entry name" value="SET"/>
    <property type="match status" value="1"/>
</dbReference>
<accession>A0AAV9J7Y3</accession>
<dbReference type="PANTHER" id="PTHR47332">
    <property type="entry name" value="SET DOMAIN-CONTAINING PROTEIN 5"/>
    <property type="match status" value="1"/>
</dbReference>
<reference evidence="2 3" key="1">
    <citation type="submission" date="2021-11" db="EMBL/GenBank/DDBJ databases">
        <title>Black yeast isolated from Biological Soil Crust.</title>
        <authorList>
            <person name="Kurbessoian T."/>
        </authorList>
    </citation>
    <scope>NUCLEOTIDE SEQUENCE [LARGE SCALE GENOMIC DNA]</scope>
    <source>
        <strain evidence="2 3">CCFEE 5522</strain>
    </source>
</reference>
<evidence type="ECO:0000313" key="2">
    <source>
        <dbReference type="EMBL" id="KAK4540500.1"/>
    </source>
</evidence>
<organism evidence="2 3">
    <name type="scientific">Oleoguttula mirabilis</name>
    <dbReference type="NCBI Taxonomy" id="1507867"/>
    <lineage>
        <taxon>Eukaryota</taxon>
        <taxon>Fungi</taxon>
        <taxon>Dikarya</taxon>
        <taxon>Ascomycota</taxon>
        <taxon>Pezizomycotina</taxon>
        <taxon>Dothideomycetes</taxon>
        <taxon>Dothideomycetidae</taxon>
        <taxon>Mycosphaerellales</taxon>
        <taxon>Teratosphaeriaceae</taxon>
        <taxon>Oleoguttula</taxon>
    </lineage>
</organism>
<gene>
    <name evidence="2" type="ORF">LTR36_009138</name>
</gene>
<dbReference type="SUPFAM" id="SSF82199">
    <property type="entry name" value="SET domain"/>
    <property type="match status" value="1"/>
</dbReference>
<protein>
    <recommendedName>
        <fullName evidence="1">SET domain-containing protein</fullName>
    </recommendedName>
</protein>
<comment type="caution">
    <text evidence="2">The sequence shown here is derived from an EMBL/GenBank/DDBJ whole genome shotgun (WGS) entry which is preliminary data.</text>
</comment>
<dbReference type="InterPro" id="IPR046341">
    <property type="entry name" value="SET_dom_sf"/>
</dbReference>
<dbReference type="Pfam" id="PF00856">
    <property type="entry name" value="SET"/>
    <property type="match status" value="1"/>
</dbReference>
<dbReference type="Proteomes" id="UP001324427">
    <property type="component" value="Unassembled WGS sequence"/>
</dbReference>
<dbReference type="CDD" id="cd20071">
    <property type="entry name" value="SET_SMYD"/>
    <property type="match status" value="1"/>
</dbReference>
<proteinExistence type="predicted"/>
<keyword evidence="3" id="KW-1185">Reference proteome</keyword>
<dbReference type="InterPro" id="IPR053185">
    <property type="entry name" value="SET_domain_protein"/>
</dbReference>
<dbReference type="AlphaFoldDB" id="A0AAV9J7Y3"/>
<feature type="domain" description="SET" evidence="1">
    <location>
        <begin position="20"/>
        <end position="164"/>
    </location>
</feature>
<name>A0AAV9J7Y3_9PEZI</name>
<dbReference type="EMBL" id="JAVFHQ010000066">
    <property type="protein sequence ID" value="KAK4540500.1"/>
    <property type="molecule type" value="Genomic_DNA"/>
</dbReference>
<evidence type="ECO:0000313" key="3">
    <source>
        <dbReference type="Proteomes" id="UP001324427"/>
    </source>
</evidence>
<dbReference type="PANTHER" id="PTHR47332:SF4">
    <property type="entry name" value="SET DOMAIN-CONTAINING PROTEIN 5"/>
    <property type="match status" value="1"/>
</dbReference>